<dbReference type="SMART" id="SM00181">
    <property type="entry name" value="EGF"/>
    <property type="match status" value="3"/>
</dbReference>
<keyword evidence="1" id="KW-0677">Repeat</keyword>
<keyword evidence="6" id="KW-0732">Signal</keyword>
<dbReference type="InterPro" id="IPR000742">
    <property type="entry name" value="EGF"/>
</dbReference>
<dbReference type="Pfam" id="PF12796">
    <property type="entry name" value="Ank_2"/>
    <property type="match status" value="2"/>
</dbReference>
<gene>
    <name evidence="8" type="ORF">L596_014098</name>
</gene>
<dbReference type="SMART" id="SM00248">
    <property type="entry name" value="ANK"/>
    <property type="match status" value="4"/>
</dbReference>
<dbReference type="PROSITE" id="PS50026">
    <property type="entry name" value="EGF_3"/>
    <property type="match status" value="3"/>
</dbReference>
<dbReference type="PROSITE" id="PS50088">
    <property type="entry name" value="ANK_REPEAT"/>
    <property type="match status" value="2"/>
</dbReference>
<evidence type="ECO:0000256" key="4">
    <source>
        <dbReference type="PROSITE-ProRule" id="PRU00076"/>
    </source>
</evidence>
<accession>A0A4U5NBR1</accession>
<dbReference type="CDD" id="cd00054">
    <property type="entry name" value="EGF_CA"/>
    <property type="match status" value="2"/>
</dbReference>
<protein>
    <recommendedName>
        <fullName evidence="7">EGF-like domain-containing protein</fullName>
    </recommendedName>
</protein>
<evidence type="ECO:0000256" key="5">
    <source>
        <dbReference type="SAM" id="Phobius"/>
    </source>
</evidence>
<keyword evidence="5" id="KW-0812">Transmembrane</keyword>
<dbReference type="AlphaFoldDB" id="A0A4U5NBR1"/>
<dbReference type="InterPro" id="IPR036770">
    <property type="entry name" value="Ankyrin_rpt-contain_sf"/>
</dbReference>
<dbReference type="SUPFAM" id="SSF48403">
    <property type="entry name" value="Ankyrin repeat"/>
    <property type="match status" value="1"/>
</dbReference>
<feature type="domain" description="EGF-like" evidence="7">
    <location>
        <begin position="117"/>
        <end position="151"/>
    </location>
</feature>
<dbReference type="PROSITE" id="PS50297">
    <property type="entry name" value="ANK_REP_REGION"/>
    <property type="match status" value="2"/>
</dbReference>
<proteinExistence type="predicted"/>
<dbReference type="Proteomes" id="UP000298663">
    <property type="component" value="Unassembled WGS sequence"/>
</dbReference>
<dbReference type="SUPFAM" id="SSF57196">
    <property type="entry name" value="EGF/Laminin"/>
    <property type="match status" value="3"/>
</dbReference>
<reference evidence="8 9" key="2">
    <citation type="journal article" date="2019" name="G3 (Bethesda)">
        <title>Hybrid Assembly of the Genome of the Entomopathogenic Nematode Steinernema carpocapsae Identifies the X-Chromosome.</title>
        <authorList>
            <person name="Serra L."/>
            <person name="Macchietto M."/>
            <person name="Macias-Munoz A."/>
            <person name="McGill C.J."/>
            <person name="Rodriguez I.M."/>
            <person name="Rodriguez B."/>
            <person name="Murad R."/>
            <person name="Mortazavi A."/>
        </authorList>
    </citation>
    <scope>NUCLEOTIDE SEQUENCE [LARGE SCALE GENOMIC DNA]</scope>
    <source>
        <strain evidence="8 9">ALL</strain>
    </source>
</reference>
<feature type="disulfide bond" evidence="4">
    <location>
        <begin position="63"/>
        <end position="72"/>
    </location>
</feature>
<comment type="caution">
    <text evidence="8">The sequence shown here is derived from an EMBL/GenBank/DDBJ whole genome shotgun (WGS) entry which is preliminary data.</text>
</comment>
<dbReference type="PROSITE" id="PS00022">
    <property type="entry name" value="EGF_1"/>
    <property type="match status" value="3"/>
</dbReference>
<evidence type="ECO:0000259" key="7">
    <source>
        <dbReference type="PROSITE" id="PS50026"/>
    </source>
</evidence>
<keyword evidence="2 3" id="KW-0040">ANK repeat</keyword>
<feature type="domain" description="EGF-like" evidence="7">
    <location>
        <begin position="75"/>
        <end position="115"/>
    </location>
</feature>
<name>A0A4U5NBR1_STECR</name>
<dbReference type="Pfam" id="PF00008">
    <property type="entry name" value="EGF"/>
    <property type="match status" value="2"/>
</dbReference>
<feature type="domain" description="EGF-like" evidence="7">
    <location>
        <begin position="31"/>
        <end position="73"/>
    </location>
</feature>
<keyword evidence="5" id="KW-0472">Membrane</keyword>
<keyword evidence="5" id="KW-1133">Transmembrane helix</keyword>
<feature type="transmembrane region" description="Helical" evidence="5">
    <location>
        <begin position="174"/>
        <end position="196"/>
    </location>
</feature>
<dbReference type="Gene3D" id="1.25.40.20">
    <property type="entry name" value="Ankyrin repeat-containing domain"/>
    <property type="match status" value="2"/>
</dbReference>
<feature type="repeat" description="ANK" evidence="3">
    <location>
        <begin position="386"/>
        <end position="418"/>
    </location>
</feature>
<dbReference type="Gene3D" id="2.10.25.10">
    <property type="entry name" value="Laminin"/>
    <property type="match status" value="3"/>
</dbReference>
<sequence length="478" mass="52811">MMWMHLSIYALLPVLLLCSPVPSGLTREELAFALCNNQTRPCSNHGICVTARPESLDAFECRCEEGFEGLRCERRVNYCTQGDTEFCFNDGKCIHDQDKGTACRCLEGFGGDRCDREFDLCAPDENYCQNGGSCALNKCSCLEGFKGSHCEVVMPASANSTNFEGNVQSQSSSWWGILVSGCVFVLIITFLVAMIITGRKRYSTRDQPGLIRLFGTDLKTATCPAVHDTSKEGSDQGLSNSNLGLDTILKAVCTNKTKVVKEALVFTRNWCKTNHQEFAPFVNAIDSSGLTPLIRAVLFNNIAVVHELLATEECDVYATNNRGQNALMVAAQANLSTNHIVRMLLTYMLQHPLNAEQKSPRNKADYTRIEVSCRTSLDFRVCTDVFGRSPMHYAAMNGNQSLIGELVIQGFNVNARCNFDETPIYYAIREGHYAVVKMLIDLGAKHKMSNASGFTPQQIAERYGCPDILEAADVHATN</sequence>
<evidence type="ECO:0000256" key="6">
    <source>
        <dbReference type="SAM" id="SignalP"/>
    </source>
</evidence>
<dbReference type="PANTHER" id="PTHR24166:SF48">
    <property type="entry name" value="PROTEIN VAPYRIN"/>
    <property type="match status" value="1"/>
</dbReference>
<feature type="disulfide bond" evidence="4">
    <location>
        <begin position="141"/>
        <end position="150"/>
    </location>
</feature>
<feature type="repeat" description="ANK" evidence="3">
    <location>
        <begin position="419"/>
        <end position="451"/>
    </location>
</feature>
<reference evidence="8 9" key="1">
    <citation type="journal article" date="2015" name="Genome Biol.">
        <title>Comparative genomics of Steinernema reveals deeply conserved gene regulatory networks.</title>
        <authorList>
            <person name="Dillman A.R."/>
            <person name="Macchietto M."/>
            <person name="Porter C.F."/>
            <person name="Rogers A."/>
            <person name="Williams B."/>
            <person name="Antoshechkin I."/>
            <person name="Lee M.M."/>
            <person name="Goodwin Z."/>
            <person name="Lu X."/>
            <person name="Lewis E.E."/>
            <person name="Goodrich-Blair H."/>
            <person name="Stock S.P."/>
            <person name="Adams B.J."/>
            <person name="Sternberg P.W."/>
            <person name="Mortazavi A."/>
        </authorList>
    </citation>
    <scope>NUCLEOTIDE SEQUENCE [LARGE SCALE GENOMIC DNA]</scope>
    <source>
        <strain evidence="8 9">ALL</strain>
    </source>
</reference>
<dbReference type="PROSITE" id="PS01186">
    <property type="entry name" value="EGF_2"/>
    <property type="match status" value="3"/>
</dbReference>
<feature type="chain" id="PRO_5021030630" description="EGF-like domain-containing protein" evidence="6">
    <location>
        <begin position="27"/>
        <end position="478"/>
    </location>
</feature>
<comment type="caution">
    <text evidence="4">Lacks conserved residue(s) required for the propagation of feature annotation.</text>
</comment>
<evidence type="ECO:0000256" key="1">
    <source>
        <dbReference type="ARBA" id="ARBA00022737"/>
    </source>
</evidence>
<evidence type="ECO:0000313" key="9">
    <source>
        <dbReference type="Proteomes" id="UP000298663"/>
    </source>
</evidence>
<dbReference type="OrthoDB" id="5856526at2759"/>
<organism evidence="8 9">
    <name type="scientific">Steinernema carpocapsae</name>
    <name type="common">Entomopathogenic nematode</name>
    <dbReference type="NCBI Taxonomy" id="34508"/>
    <lineage>
        <taxon>Eukaryota</taxon>
        <taxon>Metazoa</taxon>
        <taxon>Ecdysozoa</taxon>
        <taxon>Nematoda</taxon>
        <taxon>Chromadorea</taxon>
        <taxon>Rhabditida</taxon>
        <taxon>Tylenchina</taxon>
        <taxon>Panagrolaimomorpha</taxon>
        <taxon>Strongyloidoidea</taxon>
        <taxon>Steinernematidae</taxon>
        <taxon>Steinernema</taxon>
    </lineage>
</organism>
<evidence type="ECO:0000256" key="2">
    <source>
        <dbReference type="ARBA" id="ARBA00023043"/>
    </source>
</evidence>
<keyword evidence="4" id="KW-0245">EGF-like domain</keyword>
<feature type="signal peptide" evidence="6">
    <location>
        <begin position="1"/>
        <end position="26"/>
    </location>
</feature>
<keyword evidence="9" id="KW-1185">Reference proteome</keyword>
<dbReference type="PANTHER" id="PTHR24166">
    <property type="entry name" value="ROLLING PEBBLES, ISOFORM B"/>
    <property type="match status" value="1"/>
</dbReference>
<dbReference type="InterPro" id="IPR002110">
    <property type="entry name" value="Ankyrin_rpt"/>
</dbReference>
<evidence type="ECO:0000313" key="8">
    <source>
        <dbReference type="EMBL" id="TKR79952.1"/>
    </source>
</evidence>
<dbReference type="InterPro" id="IPR050889">
    <property type="entry name" value="Dendritic_Spine_Reg/Scaffold"/>
</dbReference>
<dbReference type="EMBL" id="AZBU02000004">
    <property type="protein sequence ID" value="TKR79952.1"/>
    <property type="molecule type" value="Genomic_DNA"/>
</dbReference>
<dbReference type="STRING" id="34508.A0A4U5NBR1"/>
<evidence type="ECO:0000256" key="3">
    <source>
        <dbReference type="PROSITE-ProRule" id="PRU00023"/>
    </source>
</evidence>
<feature type="disulfide bond" evidence="4">
    <location>
        <begin position="105"/>
        <end position="114"/>
    </location>
</feature>
<keyword evidence="4" id="KW-1015">Disulfide bond</keyword>